<keyword evidence="1 3" id="KW-0418">Kinase</keyword>
<feature type="region of interest" description="Disordered" evidence="2">
    <location>
        <begin position="1"/>
        <end position="21"/>
    </location>
</feature>
<dbReference type="Proteomes" id="UP001595839">
    <property type="component" value="Unassembled WGS sequence"/>
</dbReference>
<sequence>MRTPEGTNGRVPGAEEGPRGAAARLTGTSVRGVRRLSGAVAEADLDDGRSVMVKRGDAPGAVRAEAAGLRWLAEADAVAVPAVHGHDETWLVTDRIPTAAPTAAAATRLGRDLAALHTAGAPAFGAPPADGPRDAYIGLAPMRNTPGTDWPTWYADHRVLPYLRTAVDQGTLGHSEAAVVERLCARLPDLAGPAEPPARLHGDLWNGNVLWGSDGNAWLIDPAAHGGHRETDLAMLRLFGCPHLDRVLAAYQEATPLADGWADRIGLHQLFPLLVHTVLFGGAYANQVLTAAREAG</sequence>
<dbReference type="Gene3D" id="1.10.510.10">
    <property type="entry name" value="Transferase(Phosphotransferase) domain 1"/>
    <property type="match status" value="1"/>
</dbReference>
<reference evidence="4" key="1">
    <citation type="journal article" date="2019" name="Int. J. Syst. Evol. Microbiol.">
        <title>The Global Catalogue of Microorganisms (GCM) 10K type strain sequencing project: providing services to taxonomists for standard genome sequencing and annotation.</title>
        <authorList>
            <consortium name="The Broad Institute Genomics Platform"/>
            <consortium name="The Broad Institute Genome Sequencing Center for Infectious Disease"/>
            <person name="Wu L."/>
            <person name="Ma J."/>
        </authorList>
    </citation>
    <scope>NUCLEOTIDE SEQUENCE [LARGE SCALE GENOMIC DNA]</scope>
    <source>
        <strain evidence="4">CGMCC 4.7177</strain>
    </source>
</reference>
<dbReference type="SUPFAM" id="SSF56112">
    <property type="entry name" value="Protein kinase-like (PK-like)"/>
    <property type="match status" value="1"/>
</dbReference>
<comment type="similarity">
    <text evidence="1">Belongs to the fructosamine kinase family.</text>
</comment>
<proteinExistence type="inferred from homology"/>
<dbReference type="InterPro" id="IPR016477">
    <property type="entry name" value="Fructo-/Ketosamine-3-kinase"/>
</dbReference>
<feature type="compositionally biased region" description="Low complexity" evidence="2">
    <location>
        <begin position="12"/>
        <end position="21"/>
    </location>
</feature>
<dbReference type="PANTHER" id="PTHR12149">
    <property type="entry name" value="FRUCTOSAMINE 3 KINASE-RELATED PROTEIN"/>
    <property type="match status" value="1"/>
</dbReference>
<evidence type="ECO:0000313" key="4">
    <source>
        <dbReference type="Proteomes" id="UP001595839"/>
    </source>
</evidence>
<gene>
    <name evidence="3" type="ORF">ACFPIH_16445</name>
</gene>
<comment type="caution">
    <text evidence="3">The sequence shown here is derived from an EMBL/GenBank/DDBJ whole genome shotgun (WGS) entry which is preliminary data.</text>
</comment>
<organism evidence="3 4">
    <name type="scientific">Streptomyces vulcanius</name>
    <dbReference type="NCBI Taxonomy" id="1441876"/>
    <lineage>
        <taxon>Bacteria</taxon>
        <taxon>Bacillati</taxon>
        <taxon>Actinomycetota</taxon>
        <taxon>Actinomycetes</taxon>
        <taxon>Kitasatosporales</taxon>
        <taxon>Streptomycetaceae</taxon>
        <taxon>Streptomyces</taxon>
    </lineage>
</organism>
<dbReference type="Gene3D" id="1.20.1270.240">
    <property type="match status" value="1"/>
</dbReference>
<evidence type="ECO:0000256" key="2">
    <source>
        <dbReference type="SAM" id="MobiDB-lite"/>
    </source>
</evidence>
<name>A0ABV9APT6_9ACTN</name>
<dbReference type="RefSeq" id="WP_381172281.1">
    <property type="nucleotide sequence ID" value="NZ_JBHSFK010000009.1"/>
</dbReference>
<dbReference type="Gene3D" id="3.30.200.20">
    <property type="entry name" value="Phosphorylase Kinase, domain 1"/>
    <property type="match status" value="1"/>
</dbReference>
<keyword evidence="1" id="KW-0808">Transferase</keyword>
<dbReference type="PANTHER" id="PTHR12149:SF8">
    <property type="entry name" value="PROTEIN-RIBULOSAMINE 3-KINASE"/>
    <property type="match status" value="1"/>
</dbReference>
<evidence type="ECO:0000256" key="1">
    <source>
        <dbReference type="PIRNR" id="PIRNR006221"/>
    </source>
</evidence>
<keyword evidence="4" id="KW-1185">Reference proteome</keyword>
<protein>
    <submittedName>
        <fullName evidence="3">Fructosamine kinase family protein</fullName>
    </submittedName>
</protein>
<dbReference type="GO" id="GO:0016301">
    <property type="term" value="F:kinase activity"/>
    <property type="evidence" value="ECO:0007669"/>
    <property type="project" value="UniProtKB-KW"/>
</dbReference>
<dbReference type="InterPro" id="IPR011009">
    <property type="entry name" value="Kinase-like_dom_sf"/>
</dbReference>
<evidence type="ECO:0000313" key="3">
    <source>
        <dbReference type="EMBL" id="MFC4501102.1"/>
    </source>
</evidence>
<accession>A0ABV9APT6</accession>
<dbReference type="EMBL" id="JBHSFK010000009">
    <property type="protein sequence ID" value="MFC4501102.1"/>
    <property type="molecule type" value="Genomic_DNA"/>
</dbReference>
<dbReference type="PIRSF" id="PIRSF006221">
    <property type="entry name" value="Ketosamine-3-kinase"/>
    <property type="match status" value="1"/>
</dbReference>
<dbReference type="Pfam" id="PF03881">
    <property type="entry name" value="Fructosamin_kin"/>
    <property type="match status" value="1"/>
</dbReference>